<accession>A0A093VJC7</accession>
<feature type="chain" id="PRO_5001892982" evidence="1">
    <location>
        <begin position="20"/>
        <end position="80"/>
    </location>
</feature>
<gene>
    <name evidence="2" type="ORF">GQ26_0020920</name>
</gene>
<protein>
    <submittedName>
        <fullName evidence="2">Uncharacterized protein</fullName>
    </submittedName>
</protein>
<reference evidence="2" key="1">
    <citation type="journal article" date="2014" name="PLoS Genet.">
        <title>Signature Gene Expression Reveals Novel Clues to the Molecular Mechanisms of Dimorphic Transition in Penicillium marneffei.</title>
        <authorList>
            <person name="Yang E."/>
            <person name="Wang G."/>
            <person name="Cai J."/>
            <person name="Woo P.C."/>
            <person name="Lau S.K."/>
            <person name="Yuen K.-Y."/>
            <person name="Chow W.-N."/>
            <person name="Lin X."/>
        </authorList>
    </citation>
    <scope>NUCLEOTIDE SEQUENCE [LARGE SCALE GENOMIC DNA]</scope>
    <source>
        <strain evidence="2">PM1</strain>
    </source>
</reference>
<evidence type="ECO:0000313" key="2">
    <source>
        <dbReference type="EMBL" id="KFX52657.1"/>
    </source>
</evidence>
<proteinExistence type="predicted"/>
<keyword evidence="1" id="KW-0732">Signal</keyword>
<organism evidence="2">
    <name type="scientific">Talaromyces marneffei PM1</name>
    <dbReference type="NCBI Taxonomy" id="1077442"/>
    <lineage>
        <taxon>Eukaryota</taxon>
        <taxon>Fungi</taxon>
        <taxon>Dikarya</taxon>
        <taxon>Ascomycota</taxon>
        <taxon>Pezizomycotina</taxon>
        <taxon>Eurotiomycetes</taxon>
        <taxon>Eurotiomycetidae</taxon>
        <taxon>Eurotiales</taxon>
        <taxon>Trichocomaceae</taxon>
        <taxon>Talaromyces</taxon>
        <taxon>Talaromyces sect. Talaromyces</taxon>
    </lineage>
</organism>
<dbReference type="AlphaFoldDB" id="A0A093VJC7"/>
<sequence length="80" mass="8351">MLDFQTMVALIGLPILANAWEANPPSGVTCSLHSNGGNANPTACDGTDLTADSAILSEIKDAGAKPNRYGMHLLRSGRLQ</sequence>
<name>A0A093VJC7_TALMA</name>
<dbReference type="HOGENOM" id="CLU_2591406_0_0_1"/>
<dbReference type="EMBL" id="JPOX01000002">
    <property type="protein sequence ID" value="KFX52657.1"/>
    <property type="molecule type" value="Genomic_DNA"/>
</dbReference>
<feature type="signal peptide" evidence="1">
    <location>
        <begin position="1"/>
        <end position="19"/>
    </location>
</feature>
<comment type="caution">
    <text evidence="2">The sequence shown here is derived from an EMBL/GenBank/DDBJ whole genome shotgun (WGS) entry which is preliminary data.</text>
</comment>
<evidence type="ECO:0000256" key="1">
    <source>
        <dbReference type="SAM" id="SignalP"/>
    </source>
</evidence>